<dbReference type="CDD" id="cd01949">
    <property type="entry name" value="GGDEF"/>
    <property type="match status" value="1"/>
</dbReference>
<evidence type="ECO:0000259" key="4">
    <source>
        <dbReference type="PROSITE" id="PS50887"/>
    </source>
</evidence>
<dbReference type="SUPFAM" id="SSF55781">
    <property type="entry name" value="GAF domain-like"/>
    <property type="match status" value="1"/>
</dbReference>
<organism evidence="5 6">
    <name type="scientific">Roseibium denhamense</name>
    <dbReference type="NCBI Taxonomy" id="76305"/>
    <lineage>
        <taxon>Bacteria</taxon>
        <taxon>Pseudomonadati</taxon>
        <taxon>Pseudomonadota</taxon>
        <taxon>Alphaproteobacteria</taxon>
        <taxon>Hyphomicrobiales</taxon>
        <taxon>Stappiaceae</taxon>
        <taxon>Roseibium</taxon>
    </lineage>
</organism>
<dbReference type="NCBIfam" id="TIGR00229">
    <property type="entry name" value="sensory_box"/>
    <property type="match status" value="1"/>
</dbReference>
<dbReference type="PROSITE" id="PS50887">
    <property type="entry name" value="GGDEF"/>
    <property type="match status" value="1"/>
</dbReference>
<dbReference type="InterPro" id="IPR035919">
    <property type="entry name" value="EAL_sf"/>
</dbReference>
<gene>
    <name evidence="5" type="ORF">SAMN06265374_3461</name>
</gene>
<evidence type="ECO:0000313" key="6">
    <source>
        <dbReference type="Proteomes" id="UP001157914"/>
    </source>
</evidence>
<dbReference type="InterPro" id="IPR052155">
    <property type="entry name" value="Biofilm_reg_signaling"/>
</dbReference>
<dbReference type="PROSITE" id="PS50113">
    <property type="entry name" value="PAC"/>
    <property type="match status" value="1"/>
</dbReference>
<dbReference type="RefSeq" id="WP_155194176.1">
    <property type="nucleotide sequence ID" value="NZ_BAAAEA010000001.1"/>
</dbReference>
<dbReference type="SMART" id="SM00052">
    <property type="entry name" value="EAL"/>
    <property type="match status" value="1"/>
</dbReference>
<sequence length="753" mass="82409">MQPNATNFAPRAADPGSETTRRWHMDALKGIDVLKSGGNSHDGIRQLLNAIDYHEAGQRSTSIRLFLLDGGTERFFLCADHAALSDDTSPSVCSRFPDGFSTADLANGKTLLGSFQTHFAGAPQEREVHRSSCCVPILADQSVLGALVFCCDAGQDYRGVDFSVPEALGHLIGLHISSKDPHGKTGDAAGKAPSLDRWQDQLLSLIEDQTIYSRTDRAGRILDANDALVALSGYSREELVGSPHSLLNSGHHPPEFWHAFWQKISSGQTWRGEICNRTKTGDLYWVDSIVAPLKGADGRIENYISVRFDITERKRGEARIHQLAYFDTLTGLANRDGTLDHIRSCLCEPGGEDRVFALFYIDLDHFKAVNDKRGHAMGDRVLAIAAQRLQSVCPTDVFLGRLGGDEFAAFCPVKTKQEAQAVSDLFQAALLEPIDVSGEQFALGLSVGIALAPYHAREADALLSRADMAMYQAKATGAGSVFYTQSLADDLHRRQRVSDRFKLALESDMFHLVFQPQVRLEGGSFEGCEVLIRWRDEELGAVPPSEFIPIAEELGLITKLGEWVLSQTCRHMSDWAARGLSVPGRVAINISAQELMSSGYVANLEDTVASFGCDPSAFELEITEHGLMQDILAGKEILNELEDLGFRIAIDDFGTGYSSLSYVKHFSADQLKIDLSFVRDMMVDPASNAIVAATIAMAEKLGMQSVAEGVETKEQADALKAMNCPIAQGYYYSRPLDAQDFEDTWLIPANGTT</sequence>
<reference evidence="5 6" key="1">
    <citation type="submission" date="2017-05" db="EMBL/GenBank/DDBJ databases">
        <authorList>
            <person name="Varghese N."/>
            <person name="Submissions S."/>
        </authorList>
    </citation>
    <scope>NUCLEOTIDE SEQUENCE [LARGE SCALE GENOMIC DNA]</scope>
    <source>
        <strain evidence="5 6">DSM 15949</strain>
    </source>
</reference>
<dbReference type="InterPro" id="IPR000014">
    <property type="entry name" value="PAS"/>
</dbReference>
<dbReference type="SUPFAM" id="SSF141868">
    <property type="entry name" value="EAL domain-like"/>
    <property type="match status" value="1"/>
</dbReference>
<dbReference type="InterPro" id="IPR043128">
    <property type="entry name" value="Rev_trsase/Diguanyl_cyclase"/>
</dbReference>
<dbReference type="InterPro" id="IPR001610">
    <property type="entry name" value="PAC"/>
</dbReference>
<dbReference type="InterPro" id="IPR029787">
    <property type="entry name" value="Nucleotide_cyclase"/>
</dbReference>
<accession>A0ABY1PDJ2</accession>
<protein>
    <submittedName>
        <fullName evidence="5">PAS domain S-box-containing protein/diguanylate cyclase (GGDEF) domain-containing protein</fullName>
    </submittedName>
</protein>
<feature type="domain" description="GGDEF" evidence="4">
    <location>
        <begin position="354"/>
        <end position="486"/>
    </location>
</feature>
<dbReference type="PANTHER" id="PTHR44757">
    <property type="entry name" value="DIGUANYLATE CYCLASE DGCP"/>
    <property type="match status" value="1"/>
</dbReference>
<dbReference type="CDD" id="cd01948">
    <property type="entry name" value="EAL"/>
    <property type="match status" value="1"/>
</dbReference>
<proteinExistence type="predicted"/>
<feature type="domain" description="PAC" evidence="2">
    <location>
        <begin position="268"/>
        <end position="322"/>
    </location>
</feature>
<name>A0ABY1PDJ2_9HYPH</name>
<dbReference type="Pfam" id="PF13426">
    <property type="entry name" value="PAS_9"/>
    <property type="match status" value="1"/>
</dbReference>
<keyword evidence="6" id="KW-1185">Reference proteome</keyword>
<dbReference type="EMBL" id="FXTT01000005">
    <property type="protein sequence ID" value="SMP32081.1"/>
    <property type="molecule type" value="Genomic_DNA"/>
</dbReference>
<dbReference type="Pfam" id="PF00990">
    <property type="entry name" value="GGDEF"/>
    <property type="match status" value="1"/>
</dbReference>
<dbReference type="Gene3D" id="3.30.70.270">
    <property type="match status" value="1"/>
</dbReference>
<feature type="domain" description="EAL" evidence="3">
    <location>
        <begin position="494"/>
        <end position="749"/>
    </location>
</feature>
<comment type="caution">
    <text evidence="5">The sequence shown here is derived from an EMBL/GenBank/DDBJ whole genome shotgun (WGS) entry which is preliminary data.</text>
</comment>
<dbReference type="SUPFAM" id="SSF55785">
    <property type="entry name" value="PYP-like sensor domain (PAS domain)"/>
    <property type="match status" value="1"/>
</dbReference>
<evidence type="ECO:0000259" key="2">
    <source>
        <dbReference type="PROSITE" id="PS50113"/>
    </source>
</evidence>
<dbReference type="InterPro" id="IPR001633">
    <property type="entry name" value="EAL_dom"/>
</dbReference>
<dbReference type="SMART" id="SM00086">
    <property type="entry name" value="PAC"/>
    <property type="match status" value="1"/>
</dbReference>
<evidence type="ECO:0000313" key="5">
    <source>
        <dbReference type="EMBL" id="SMP32081.1"/>
    </source>
</evidence>
<dbReference type="InterPro" id="IPR035965">
    <property type="entry name" value="PAS-like_dom_sf"/>
</dbReference>
<dbReference type="Gene3D" id="3.30.450.20">
    <property type="entry name" value="PAS domain"/>
    <property type="match status" value="1"/>
</dbReference>
<dbReference type="Pfam" id="PF00563">
    <property type="entry name" value="EAL"/>
    <property type="match status" value="1"/>
</dbReference>
<dbReference type="InterPro" id="IPR000700">
    <property type="entry name" value="PAS-assoc_C"/>
</dbReference>
<dbReference type="NCBIfam" id="TIGR00254">
    <property type="entry name" value="GGDEF"/>
    <property type="match status" value="1"/>
</dbReference>
<evidence type="ECO:0000259" key="1">
    <source>
        <dbReference type="PROSITE" id="PS50112"/>
    </source>
</evidence>
<dbReference type="Proteomes" id="UP001157914">
    <property type="component" value="Unassembled WGS sequence"/>
</dbReference>
<dbReference type="SUPFAM" id="SSF55073">
    <property type="entry name" value="Nucleotide cyclase"/>
    <property type="match status" value="1"/>
</dbReference>
<feature type="domain" description="PAS" evidence="1">
    <location>
        <begin position="216"/>
        <end position="241"/>
    </location>
</feature>
<dbReference type="PROSITE" id="PS50883">
    <property type="entry name" value="EAL"/>
    <property type="match status" value="1"/>
</dbReference>
<evidence type="ECO:0000259" key="3">
    <source>
        <dbReference type="PROSITE" id="PS50883"/>
    </source>
</evidence>
<dbReference type="CDD" id="cd00130">
    <property type="entry name" value="PAS"/>
    <property type="match status" value="1"/>
</dbReference>
<dbReference type="InterPro" id="IPR000160">
    <property type="entry name" value="GGDEF_dom"/>
</dbReference>
<dbReference type="Gene3D" id="3.20.20.450">
    <property type="entry name" value="EAL domain"/>
    <property type="match status" value="1"/>
</dbReference>
<dbReference type="SMART" id="SM00267">
    <property type="entry name" value="GGDEF"/>
    <property type="match status" value="1"/>
</dbReference>
<dbReference type="PROSITE" id="PS50112">
    <property type="entry name" value="PAS"/>
    <property type="match status" value="1"/>
</dbReference>
<dbReference type="PANTHER" id="PTHR44757:SF2">
    <property type="entry name" value="BIOFILM ARCHITECTURE MAINTENANCE PROTEIN MBAA"/>
    <property type="match status" value="1"/>
</dbReference>